<evidence type="ECO:0000313" key="3">
    <source>
        <dbReference type="EMBL" id="MCK2219810.1"/>
    </source>
</evidence>
<proteinExistence type="predicted"/>
<reference evidence="3 4" key="1">
    <citation type="submission" date="2022-04" db="EMBL/GenBank/DDBJ databases">
        <title>Genome draft of Actinomadura sp. ATCC 31491.</title>
        <authorList>
            <person name="Shi X."/>
            <person name="Du Y."/>
        </authorList>
    </citation>
    <scope>NUCLEOTIDE SEQUENCE [LARGE SCALE GENOMIC DNA]</scope>
    <source>
        <strain evidence="3 4">ATCC 31491</strain>
    </source>
</reference>
<dbReference type="Proteomes" id="UP001317259">
    <property type="component" value="Unassembled WGS sequence"/>
</dbReference>
<evidence type="ECO:0000256" key="1">
    <source>
        <dbReference type="SAM" id="MobiDB-lite"/>
    </source>
</evidence>
<name>A0ABT0G6I0_9ACTN</name>
<keyword evidence="4" id="KW-1185">Reference proteome</keyword>
<gene>
    <name evidence="3" type="ORF">MF672_039340</name>
</gene>
<keyword evidence="2" id="KW-0472">Membrane</keyword>
<dbReference type="EMBL" id="JAKRKC020000002">
    <property type="protein sequence ID" value="MCK2219810.1"/>
    <property type="molecule type" value="Genomic_DNA"/>
</dbReference>
<dbReference type="RefSeq" id="WP_247815654.1">
    <property type="nucleotide sequence ID" value="NZ_JAKRKC020000002.1"/>
</dbReference>
<comment type="caution">
    <text evidence="3">The sequence shown here is derived from an EMBL/GenBank/DDBJ whole genome shotgun (WGS) entry which is preliminary data.</text>
</comment>
<accession>A0ABT0G6I0</accession>
<feature type="region of interest" description="Disordered" evidence="1">
    <location>
        <begin position="97"/>
        <end position="120"/>
    </location>
</feature>
<keyword evidence="2" id="KW-1133">Transmembrane helix</keyword>
<evidence type="ECO:0000256" key="2">
    <source>
        <dbReference type="SAM" id="Phobius"/>
    </source>
</evidence>
<feature type="transmembrane region" description="Helical" evidence="2">
    <location>
        <begin position="44"/>
        <end position="61"/>
    </location>
</feature>
<keyword evidence="2" id="KW-0812">Transmembrane</keyword>
<protein>
    <submittedName>
        <fullName evidence="3">Uncharacterized protein</fullName>
    </submittedName>
</protein>
<feature type="compositionally biased region" description="Low complexity" evidence="1">
    <location>
        <begin position="102"/>
        <end position="111"/>
    </location>
</feature>
<sequence length="120" mass="11913">MIGPLAAAHFLGVRQTAGVAIAALALIALLPAAGAGLALQAARVLVIALGGLGCVVVAGVHDRQRADLGRITRIAERAMIPSLPAELGGVRLAAHTARRPPARASAATCTRPSPPPPASA</sequence>
<organism evidence="3 4">
    <name type="scientific">Actinomadura luzonensis</name>
    <dbReference type="NCBI Taxonomy" id="2805427"/>
    <lineage>
        <taxon>Bacteria</taxon>
        <taxon>Bacillati</taxon>
        <taxon>Actinomycetota</taxon>
        <taxon>Actinomycetes</taxon>
        <taxon>Streptosporangiales</taxon>
        <taxon>Thermomonosporaceae</taxon>
        <taxon>Actinomadura</taxon>
    </lineage>
</organism>
<evidence type="ECO:0000313" key="4">
    <source>
        <dbReference type="Proteomes" id="UP001317259"/>
    </source>
</evidence>